<keyword evidence="3" id="KW-1185">Reference proteome</keyword>
<dbReference type="OrthoDB" id="9090296at2"/>
<comment type="caution">
    <text evidence="2">The sequence shown here is derived from an EMBL/GenBank/DDBJ whole genome shotgun (WGS) entry which is preliminary data.</text>
</comment>
<protein>
    <submittedName>
        <fullName evidence="2">Cupin</fullName>
    </submittedName>
</protein>
<sequence>MENQKQAPITLGATDGPNLSVMGGNYRILASGKETGGAFATIEMTVRPGGGPGPHAHADFQESFYVIEGEVEVKSEAGTYIATKGAFINIPMGGIVHCFKNKSDKVAKLLCQVVPAGLEEMFLELGKPVAIGEFLPPPPMGDPETLKRMVATIEKYGQKVYPPDYLDKPTQS</sequence>
<organism evidence="2 3">
    <name type="scientific">Mucilaginibacter pedocola</name>
    <dbReference type="NCBI Taxonomy" id="1792845"/>
    <lineage>
        <taxon>Bacteria</taxon>
        <taxon>Pseudomonadati</taxon>
        <taxon>Bacteroidota</taxon>
        <taxon>Sphingobacteriia</taxon>
        <taxon>Sphingobacteriales</taxon>
        <taxon>Sphingobacteriaceae</taxon>
        <taxon>Mucilaginibacter</taxon>
    </lineage>
</organism>
<accession>A0A1S9PEU6</accession>
<dbReference type="PANTHER" id="PTHR36440">
    <property type="entry name" value="PUTATIVE (AFU_ORTHOLOGUE AFUA_8G07350)-RELATED"/>
    <property type="match status" value="1"/>
</dbReference>
<reference evidence="2 3" key="1">
    <citation type="submission" date="2016-07" db="EMBL/GenBank/DDBJ databases">
        <title>Genomic analysis of zinc-resistant bacterium Mucilaginibacter pedocola TBZ30.</title>
        <authorList>
            <person name="Huang J."/>
            <person name="Tang J."/>
        </authorList>
    </citation>
    <scope>NUCLEOTIDE SEQUENCE [LARGE SCALE GENOMIC DNA]</scope>
    <source>
        <strain evidence="2 3">TBZ30</strain>
    </source>
</reference>
<dbReference type="EMBL" id="MBTF01000012">
    <property type="protein sequence ID" value="OOQ59454.1"/>
    <property type="molecule type" value="Genomic_DNA"/>
</dbReference>
<dbReference type="Pfam" id="PF07883">
    <property type="entry name" value="Cupin_2"/>
    <property type="match status" value="1"/>
</dbReference>
<dbReference type="RefSeq" id="WP_078348184.1">
    <property type="nucleotide sequence ID" value="NZ_MBTF01000012.1"/>
</dbReference>
<dbReference type="STRING" id="1792845.BC343_04535"/>
<dbReference type="Proteomes" id="UP000189739">
    <property type="component" value="Unassembled WGS sequence"/>
</dbReference>
<dbReference type="AlphaFoldDB" id="A0A1S9PEU6"/>
<evidence type="ECO:0000313" key="2">
    <source>
        <dbReference type="EMBL" id="OOQ59454.1"/>
    </source>
</evidence>
<dbReference type="SUPFAM" id="SSF51182">
    <property type="entry name" value="RmlC-like cupins"/>
    <property type="match status" value="1"/>
</dbReference>
<dbReference type="InterPro" id="IPR011051">
    <property type="entry name" value="RmlC_Cupin_sf"/>
</dbReference>
<proteinExistence type="predicted"/>
<evidence type="ECO:0000313" key="3">
    <source>
        <dbReference type="Proteomes" id="UP000189739"/>
    </source>
</evidence>
<gene>
    <name evidence="2" type="ORF">BC343_04535</name>
</gene>
<evidence type="ECO:0000259" key="1">
    <source>
        <dbReference type="Pfam" id="PF07883"/>
    </source>
</evidence>
<dbReference type="PANTHER" id="PTHR36440:SF1">
    <property type="entry name" value="PUTATIVE (AFU_ORTHOLOGUE AFUA_8G07350)-RELATED"/>
    <property type="match status" value="1"/>
</dbReference>
<dbReference type="InterPro" id="IPR053146">
    <property type="entry name" value="QDO-like"/>
</dbReference>
<dbReference type="InterPro" id="IPR013096">
    <property type="entry name" value="Cupin_2"/>
</dbReference>
<feature type="domain" description="Cupin type-2" evidence="1">
    <location>
        <begin position="43"/>
        <end position="111"/>
    </location>
</feature>
<name>A0A1S9PEU6_9SPHI</name>
<dbReference type="Gene3D" id="2.60.120.10">
    <property type="entry name" value="Jelly Rolls"/>
    <property type="match status" value="1"/>
</dbReference>
<dbReference type="InterPro" id="IPR014710">
    <property type="entry name" value="RmlC-like_jellyroll"/>
</dbReference>